<dbReference type="PIRSF" id="PIRSF004789">
    <property type="entry name" value="DR1281"/>
    <property type="match status" value="1"/>
</dbReference>
<evidence type="ECO:0000313" key="4">
    <source>
        <dbReference type="Proteomes" id="UP000595564"/>
    </source>
</evidence>
<evidence type="ECO:0000256" key="1">
    <source>
        <dbReference type="PIRSR" id="PIRSR004789-50"/>
    </source>
</evidence>
<feature type="binding site" evidence="2">
    <location>
        <position position="39"/>
    </location>
    <ligand>
        <name>Fe cation</name>
        <dbReference type="ChEBI" id="CHEBI:24875"/>
        <label>1</label>
    </ligand>
</feature>
<feature type="binding site" evidence="2">
    <location>
        <position position="8"/>
    </location>
    <ligand>
        <name>Fe cation</name>
        <dbReference type="ChEBI" id="CHEBI:24875"/>
        <label>1</label>
    </ligand>
</feature>
<organism evidence="3 4">
    <name type="scientific">Thermotomaculum hydrothermale</name>
    <dbReference type="NCBI Taxonomy" id="981385"/>
    <lineage>
        <taxon>Bacteria</taxon>
        <taxon>Pseudomonadati</taxon>
        <taxon>Acidobacteriota</taxon>
        <taxon>Holophagae</taxon>
        <taxon>Thermotomaculales</taxon>
        <taxon>Thermotomaculaceae</taxon>
        <taxon>Thermotomaculum</taxon>
    </lineage>
</organism>
<dbReference type="PANTHER" id="PTHR36303:SF1">
    <property type="entry name" value="2',3'-CYCLIC-NUCLEOTIDE 2'-PHOSPHODIESTERASE"/>
    <property type="match status" value="1"/>
</dbReference>
<dbReference type="RefSeq" id="WP_201328098.1">
    <property type="nucleotide sequence ID" value="NZ_AP017470.1"/>
</dbReference>
<accession>A0A7R6PSF2</accession>
<protein>
    <recommendedName>
        <fullName evidence="5">Metallophosphoesterase</fullName>
    </recommendedName>
</protein>
<gene>
    <name evidence="3" type="ORF">TTHT_0124</name>
</gene>
<dbReference type="GO" id="GO:0046872">
    <property type="term" value="F:metal ion binding"/>
    <property type="evidence" value="ECO:0007669"/>
    <property type="project" value="UniProtKB-KW"/>
</dbReference>
<dbReference type="Pfam" id="PF13277">
    <property type="entry name" value="YmdB"/>
    <property type="match status" value="1"/>
</dbReference>
<evidence type="ECO:0000313" key="3">
    <source>
        <dbReference type="EMBL" id="BBB31767.1"/>
    </source>
</evidence>
<feature type="binding site" evidence="2">
    <location>
        <position position="40"/>
    </location>
    <ligand>
        <name>Fe cation</name>
        <dbReference type="ChEBI" id="CHEBI:24875"/>
        <label>1</label>
    </ligand>
</feature>
<dbReference type="CDD" id="cd07382">
    <property type="entry name" value="MPP_DR1281"/>
    <property type="match status" value="1"/>
</dbReference>
<dbReference type="AlphaFoldDB" id="A0A7R6PSF2"/>
<dbReference type="Gene3D" id="3.60.21.10">
    <property type="match status" value="1"/>
</dbReference>
<dbReference type="GO" id="GO:0004113">
    <property type="term" value="F:2',3'-cyclic-nucleotide 3'-phosphodiesterase activity"/>
    <property type="evidence" value="ECO:0007669"/>
    <property type="project" value="TreeGrafter"/>
</dbReference>
<name>A0A7R6PSF2_9BACT</name>
<proteinExistence type="predicted"/>
<feature type="binding site" evidence="2">
    <location>
        <position position="174"/>
    </location>
    <ligand>
        <name>Fe cation</name>
        <dbReference type="ChEBI" id="CHEBI:24875"/>
        <label>2</label>
    </ligand>
</feature>
<dbReference type="NCBIfam" id="TIGR00282">
    <property type="entry name" value="TIGR00282 family metallophosphoesterase"/>
    <property type="match status" value="1"/>
</dbReference>
<dbReference type="SUPFAM" id="SSF56300">
    <property type="entry name" value="Metallo-dependent phosphatases"/>
    <property type="match status" value="1"/>
</dbReference>
<feature type="binding site" evidence="2">
    <location>
        <position position="149"/>
    </location>
    <ligand>
        <name>Fe cation</name>
        <dbReference type="ChEBI" id="CHEBI:24875"/>
        <label>2</label>
    </ligand>
</feature>
<reference evidence="3 4" key="1">
    <citation type="journal article" date="2012" name="Extremophiles">
        <title>Thermotomaculum hydrothermale gen. nov., sp. nov., a novel heterotrophic thermophile within the phylum Acidobacteria from a deep-sea hydrothermal vent chimney in the Southern Okinawa Trough.</title>
        <authorList>
            <person name="Izumi H."/>
            <person name="Nunoura T."/>
            <person name="Miyazaki M."/>
            <person name="Mino S."/>
            <person name="Toki T."/>
            <person name="Takai K."/>
            <person name="Sako Y."/>
            <person name="Sawabe T."/>
            <person name="Nakagawa S."/>
        </authorList>
    </citation>
    <scope>NUCLEOTIDE SEQUENCE [LARGE SCALE GENOMIC DNA]</scope>
    <source>
        <strain evidence="3 4">AC55</strain>
    </source>
</reference>
<feature type="active site" description="Proton donor" evidence="1">
    <location>
        <position position="68"/>
    </location>
</feature>
<evidence type="ECO:0000256" key="2">
    <source>
        <dbReference type="PIRSR" id="PIRSR004789-51"/>
    </source>
</evidence>
<feature type="binding site" evidence="2">
    <location>
        <position position="67"/>
    </location>
    <ligand>
        <name>Fe cation</name>
        <dbReference type="ChEBI" id="CHEBI:24875"/>
        <label>2</label>
    </ligand>
</feature>
<dbReference type="InterPro" id="IPR029052">
    <property type="entry name" value="Metallo-depent_PP-like"/>
</dbReference>
<keyword evidence="2" id="KW-0479">Metal-binding</keyword>
<dbReference type="PANTHER" id="PTHR36303">
    <property type="entry name" value="2',3'-CYCLIC-NUCLEOTIDE 2'-PHOSPHODIESTERASE"/>
    <property type="match status" value="1"/>
</dbReference>
<dbReference type="EMBL" id="AP017470">
    <property type="protein sequence ID" value="BBB31767.1"/>
    <property type="molecule type" value="Genomic_DNA"/>
</dbReference>
<evidence type="ECO:0008006" key="5">
    <source>
        <dbReference type="Google" id="ProtNLM"/>
    </source>
</evidence>
<dbReference type="Proteomes" id="UP000595564">
    <property type="component" value="Chromosome"/>
</dbReference>
<keyword evidence="4" id="KW-1185">Reference proteome</keyword>
<feature type="binding site" evidence="2">
    <location>
        <position position="39"/>
    </location>
    <ligand>
        <name>Fe cation</name>
        <dbReference type="ChEBI" id="CHEBI:24875"/>
        <label>2</label>
    </ligand>
</feature>
<dbReference type="InterPro" id="IPR005235">
    <property type="entry name" value="YmdB-like"/>
</dbReference>
<dbReference type="KEGG" id="thyd:TTHT_0124"/>
<sequence>MKILFIGDIVGKTGRASVKEVLPVLFKKENIDYTIANCENLAHGNGITEETIQEMRQAGINCFTSGNHIFDKKAALEFIEDYPDVLRPLNYPPSVPGNTYRIEKLPGNKTLLITNLLGRAFMPPIDCPFRALERLLEEKKADYIFVDFHAEATAEKAAFANYFDGKIDIVVGTHTHVQTADERMLPNGTLFITDVGMCGASDSIIGVKKEGAIKRMVTGLPQRFEPAGGDWWFCAVIVELDDNIRSIKRIFFKSKKEFEEWRLKN</sequence>
<feature type="binding site" evidence="2">
    <location>
        <position position="176"/>
    </location>
    <ligand>
        <name>Fe cation</name>
        <dbReference type="ChEBI" id="CHEBI:24875"/>
        <label>1</label>
    </ligand>
</feature>